<gene>
    <name evidence="2" type="ORF">RCIX2100</name>
</gene>
<organism evidence="2 3">
    <name type="scientific">Methanocella arvoryzae (strain DSM 22066 / NBRC 105507 / MRE50)</name>
    <dbReference type="NCBI Taxonomy" id="351160"/>
    <lineage>
        <taxon>Archaea</taxon>
        <taxon>Methanobacteriati</taxon>
        <taxon>Methanobacteriota</taxon>
        <taxon>Stenosarchaea group</taxon>
        <taxon>Methanomicrobia</taxon>
        <taxon>Methanocellales</taxon>
        <taxon>Methanocellaceae</taxon>
        <taxon>Methanocella</taxon>
    </lineage>
</organism>
<evidence type="ECO:0000256" key="1">
    <source>
        <dbReference type="SAM" id="Phobius"/>
    </source>
</evidence>
<evidence type="ECO:0000313" key="2">
    <source>
        <dbReference type="EMBL" id="CAJ37236.1"/>
    </source>
</evidence>
<dbReference type="InterPro" id="IPR005642">
    <property type="entry name" value="LysO"/>
</dbReference>
<feature type="transmembrane region" description="Helical" evidence="1">
    <location>
        <begin position="132"/>
        <end position="156"/>
    </location>
</feature>
<dbReference type="KEGG" id="rci:RCIX2100"/>
<keyword evidence="1" id="KW-0472">Membrane</keyword>
<feature type="transmembrane region" description="Helical" evidence="1">
    <location>
        <begin position="29"/>
        <end position="46"/>
    </location>
</feature>
<reference evidence="2 3" key="1">
    <citation type="journal article" date="2006" name="Science">
        <title>Genome of rice cluster I archaea -- the key methane producers in the rice rhizosphere.</title>
        <authorList>
            <person name="Erkel C."/>
            <person name="Kube M."/>
            <person name="Reinhardt R."/>
            <person name="Liesack W."/>
        </authorList>
    </citation>
    <scope>NUCLEOTIDE SEQUENCE [LARGE SCALE GENOMIC DNA]</scope>
    <source>
        <strain evidence="3">DSM 22066 / NBRC 105507 / MRE50</strain>
    </source>
</reference>
<dbReference type="Proteomes" id="UP000000663">
    <property type="component" value="Chromosome"/>
</dbReference>
<sequence length="199" mass="20692">MIWQIIAALALGITLAVFGLIPDAVSASLDTILTAMLCLLLFFIGLDLSQNRTVITEIRRLGVKILLLPLFIACGSIAGGLAASFVVGITPAYGMAIGAGFGWYSLSGIMLTTMVGADIGTMALLSNVFREILSIMMLPLVVKYFGKIASVAPGGATTMDTTLPFVVKYAGSEMSIVAFISGVVLSILVVFLVPALAGL</sequence>
<dbReference type="RefSeq" id="WP_012035339.1">
    <property type="nucleotide sequence ID" value="NC_009464.1"/>
</dbReference>
<dbReference type="eggNOG" id="arCOG01615">
    <property type="taxonomic scope" value="Archaea"/>
</dbReference>
<dbReference type="AlphaFoldDB" id="Q0W307"/>
<dbReference type="PANTHER" id="PTHR35804">
    <property type="entry name" value="LYSINE EXPORTER LYSO"/>
    <property type="match status" value="1"/>
</dbReference>
<feature type="transmembrane region" description="Helical" evidence="1">
    <location>
        <begin position="101"/>
        <end position="125"/>
    </location>
</feature>
<dbReference type="OrthoDB" id="21422at2157"/>
<dbReference type="STRING" id="351160.RCIX2100"/>
<accession>Q0W307</accession>
<dbReference type="GO" id="GO:0015661">
    <property type="term" value="F:L-lysine efflux transmembrane transporter activity"/>
    <property type="evidence" value="ECO:0007669"/>
    <property type="project" value="InterPro"/>
</dbReference>
<name>Q0W307_METAR</name>
<dbReference type="Pfam" id="PF03956">
    <property type="entry name" value="Lys_export"/>
    <property type="match status" value="1"/>
</dbReference>
<keyword evidence="1" id="KW-0812">Transmembrane</keyword>
<proteinExistence type="predicted"/>
<dbReference type="PANTHER" id="PTHR35804:SF1">
    <property type="entry name" value="LYSINE EXPORTER LYSO"/>
    <property type="match status" value="1"/>
</dbReference>
<keyword evidence="1" id="KW-1133">Transmembrane helix</keyword>
<evidence type="ECO:0000313" key="3">
    <source>
        <dbReference type="Proteomes" id="UP000000663"/>
    </source>
</evidence>
<dbReference type="EMBL" id="AM114193">
    <property type="protein sequence ID" value="CAJ37236.1"/>
    <property type="molecule type" value="Genomic_DNA"/>
</dbReference>
<feature type="transmembrane region" description="Helical" evidence="1">
    <location>
        <begin position="176"/>
        <end position="197"/>
    </location>
</feature>
<evidence type="ECO:0008006" key="4">
    <source>
        <dbReference type="Google" id="ProtNLM"/>
    </source>
</evidence>
<feature type="transmembrane region" description="Helical" evidence="1">
    <location>
        <begin position="66"/>
        <end position="89"/>
    </location>
</feature>
<protein>
    <recommendedName>
        <fullName evidence="4">Lysine exporter LysO family protein</fullName>
    </recommendedName>
</protein>
<keyword evidence="3" id="KW-1185">Reference proteome</keyword>
<dbReference type="GeneID" id="5144082"/>
<dbReference type="GO" id="GO:0005886">
    <property type="term" value="C:plasma membrane"/>
    <property type="evidence" value="ECO:0007669"/>
    <property type="project" value="TreeGrafter"/>
</dbReference>